<feature type="compositionally biased region" description="Basic residues" evidence="1">
    <location>
        <begin position="1"/>
        <end position="26"/>
    </location>
</feature>
<feature type="non-terminal residue" evidence="2">
    <location>
        <position position="1"/>
    </location>
</feature>
<evidence type="ECO:0000313" key="2">
    <source>
        <dbReference type="EMBL" id="CAA9235063.1"/>
    </source>
</evidence>
<feature type="non-terminal residue" evidence="2">
    <location>
        <position position="94"/>
    </location>
</feature>
<proteinExistence type="predicted"/>
<accession>A0A6J4HWM4</accession>
<evidence type="ECO:0000256" key="1">
    <source>
        <dbReference type="SAM" id="MobiDB-lite"/>
    </source>
</evidence>
<dbReference type="AlphaFoldDB" id="A0A6J4HWM4"/>
<feature type="region of interest" description="Disordered" evidence="1">
    <location>
        <begin position="1"/>
        <end position="75"/>
    </location>
</feature>
<sequence>EPQRLHHRGGVHHGRLRHRHRRRRDRLGRPCVAGPKPRRGRVGAAERADRGLPHLPRRGLVREGGRCPGRAPARASACLPAGREAARRVGERPL</sequence>
<dbReference type="EMBL" id="CADCTL010000093">
    <property type="protein sequence ID" value="CAA9235063.1"/>
    <property type="molecule type" value="Genomic_DNA"/>
</dbReference>
<organism evidence="2">
    <name type="scientific">uncultured Acetobacteraceae bacterium</name>
    <dbReference type="NCBI Taxonomy" id="169975"/>
    <lineage>
        <taxon>Bacteria</taxon>
        <taxon>Pseudomonadati</taxon>
        <taxon>Pseudomonadota</taxon>
        <taxon>Alphaproteobacteria</taxon>
        <taxon>Acetobacterales</taxon>
        <taxon>Acetobacteraceae</taxon>
        <taxon>environmental samples</taxon>
    </lineage>
</organism>
<gene>
    <name evidence="2" type="ORF">AVDCRST_MAG04-1326</name>
</gene>
<name>A0A6J4HWM4_9PROT</name>
<protein>
    <submittedName>
        <fullName evidence="2">Uncharacterized protein</fullName>
    </submittedName>
</protein>
<reference evidence="2" key="1">
    <citation type="submission" date="2020-02" db="EMBL/GenBank/DDBJ databases">
        <authorList>
            <person name="Meier V. D."/>
        </authorList>
    </citation>
    <scope>NUCLEOTIDE SEQUENCE</scope>
    <source>
        <strain evidence="2">AVDCRST_MAG04</strain>
    </source>
</reference>